<dbReference type="EMBL" id="KU160673">
    <property type="protein sequence ID" value="ALY10832.1"/>
    <property type="molecule type" value="Genomic_DNA"/>
</dbReference>
<proteinExistence type="predicted"/>
<sequence length="52" mass="6010">MTGVEELPEAQFDGEFYRWTCMECTNVNETEFDPRGESVICDDCSRKSKVEP</sequence>
<evidence type="ECO:0000313" key="2">
    <source>
        <dbReference type="Proteomes" id="UP000225045"/>
    </source>
</evidence>
<dbReference type="Proteomes" id="UP000225045">
    <property type="component" value="Segment"/>
</dbReference>
<gene>
    <name evidence="1" type="primary">48</name>
    <name evidence="1" type="ORF">WILDE_48</name>
</gene>
<accession>A0A0U4B7W8</accession>
<reference evidence="1 2" key="1">
    <citation type="submission" date="2015-11" db="EMBL/GenBank/DDBJ databases">
        <authorList>
            <person name="Menninger J.E."/>
            <person name="Lamey M.E."/>
            <person name="Lindemann J.M."/>
            <person name="Martynyuk T."/>
            <person name="Mele F.E."/>
            <person name="Nabua C.T."/>
            <person name="Napoli C.K."/>
            <person name="Santiago L.M."/>
            <person name="Sweetman A.T."/>
            <person name="Weinstein J.L."/>
            <person name="Barrett N.A."/>
            <person name="Buerkert T.R."/>
            <person name="Cautela J.A."/>
            <person name="Egan M.S."/>
            <person name="Erb J.E."/>
            <person name="Garrigan K.E."/>
            <person name="Hagan D.J."/>
            <person name="Hartwell M.C."/>
            <person name="Hyduchak K.M."/>
            <person name="Jacob A.E."/>
            <person name="DeNigris D.M."/>
            <person name="London S.C."/>
            <person name="King-Smith C."/>
            <person name="Lee-Soety J.Y."/>
            <person name="Bradley K.W."/>
            <person name="Asai D.J."/>
            <person name="Bowman C.A."/>
            <person name="Russell D.A."/>
            <person name="Pope W.H."/>
            <person name="Jacobs-Sera D."/>
            <person name="Hendrix R.W."/>
            <person name="Hatfull G.F."/>
        </authorList>
    </citation>
    <scope>NUCLEOTIDE SEQUENCE [LARGE SCALE GENOMIC DNA]</scope>
</reference>
<organism evidence="1 2">
    <name type="scientific">Arthrobacter phage Wilde</name>
    <dbReference type="NCBI Taxonomy" id="1772323"/>
    <lineage>
        <taxon>Viruses</taxon>
        <taxon>Duplodnaviria</taxon>
        <taxon>Heunggongvirae</taxon>
        <taxon>Uroviricota</taxon>
        <taxon>Caudoviricetes</taxon>
        <taxon>Tankvirus</taxon>
        <taxon>Tankvirus tank</taxon>
    </lineage>
</organism>
<evidence type="ECO:0000313" key="1">
    <source>
        <dbReference type="EMBL" id="ALY10832.1"/>
    </source>
</evidence>
<name>A0A0U4B7W8_9CAUD</name>
<protein>
    <submittedName>
        <fullName evidence="1">Uncharacterized protein</fullName>
    </submittedName>
</protein>